<proteinExistence type="predicted"/>
<evidence type="ECO:0000313" key="3">
    <source>
        <dbReference type="Proteomes" id="UP001219525"/>
    </source>
</evidence>
<sequence>MEGAACGYATHALHSPAMQGSGCCLRIRDARAAQCAKRCRSRIPKCSPECSEDSRAGQDLDYLVMETPMPSEMQTPRPTTSTILARRKASAKYRERQLSSSTNEELLRKKARERMASGHLRRRAAVKKDQTLAEESRRRVQEYNKSIVSSGLRSLPLGGRFSIMHLWNGSGRRLRPPVEGAYMNTRRKRRKRTCGTGDRKFARGLSMKPTGCARRQSPHGSGI</sequence>
<dbReference type="EMBL" id="JARJCW010000024">
    <property type="protein sequence ID" value="KAJ7212315.1"/>
    <property type="molecule type" value="Genomic_DNA"/>
</dbReference>
<evidence type="ECO:0000313" key="2">
    <source>
        <dbReference type="EMBL" id="KAJ7212315.1"/>
    </source>
</evidence>
<feature type="region of interest" description="Disordered" evidence="1">
    <location>
        <begin position="113"/>
        <end position="134"/>
    </location>
</feature>
<gene>
    <name evidence="2" type="ORF">GGX14DRAFT_393880</name>
</gene>
<dbReference type="Proteomes" id="UP001219525">
    <property type="component" value="Unassembled WGS sequence"/>
</dbReference>
<reference evidence="2" key="1">
    <citation type="submission" date="2023-03" db="EMBL/GenBank/DDBJ databases">
        <title>Massive genome expansion in bonnet fungi (Mycena s.s.) driven by repeated elements and novel gene families across ecological guilds.</title>
        <authorList>
            <consortium name="Lawrence Berkeley National Laboratory"/>
            <person name="Harder C.B."/>
            <person name="Miyauchi S."/>
            <person name="Viragh M."/>
            <person name="Kuo A."/>
            <person name="Thoen E."/>
            <person name="Andreopoulos B."/>
            <person name="Lu D."/>
            <person name="Skrede I."/>
            <person name="Drula E."/>
            <person name="Henrissat B."/>
            <person name="Morin E."/>
            <person name="Kohler A."/>
            <person name="Barry K."/>
            <person name="LaButti K."/>
            <person name="Morin E."/>
            <person name="Salamov A."/>
            <person name="Lipzen A."/>
            <person name="Mereny Z."/>
            <person name="Hegedus B."/>
            <person name="Baldrian P."/>
            <person name="Stursova M."/>
            <person name="Weitz H."/>
            <person name="Taylor A."/>
            <person name="Grigoriev I.V."/>
            <person name="Nagy L.G."/>
            <person name="Martin F."/>
            <person name="Kauserud H."/>
        </authorList>
    </citation>
    <scope>NUCLEOTIDE SEQUENCE</scope>
    <source>
        <strain evidence="2">9144</strain>
    </source>
</reference>
<name>A0AAD6YCY6_9AGAR</name>
<accession>A0AAD6YCY6</accession>
<evidence type="ECO:0000256" key="1">
    <source>
        <dbReference type="SAM" id="MobiDB-lite"/>
    </source>
</evidence>
<dbReference type="AlphaFoldDB" id="A0AAD6YCY6"/>
<protein>
    <submittedName>
        <fullName evidence="2">Uncharacterized protein</fullName>
    </submittedName>
</protein>
<comment type="caution">
    <text evidence="2">The sequence shown here is derived from an EMBL/GenBank/DDBJ whole genome shotgun (WGS) entry which is preliminary data.</text>
</comment>
<feature type="region of interest" description="Disordered" evidence="1">
    <location>
        <begin position="193"/>
        <end position="223"/>
    </location>
</feature>
<organism evidence="2 3">
    <name type="scientific">Mycena pura</name>
    <dbReference type="NCBI Taxonomy" id="153505"/>
    <lineage>
        <taxon>Eukaryota</taxon>
        <taxon>Fungi</taxon>
        <taxon>Dikarya</taxon>
        <taxon>Basidiomycota</taxon>
        <taxon>Agaricomycotina</taxon>
        <taxon>Agaricomycetes</taxon>
        <taxon>Agaricomycetidae</taxon>
        <taxon>Agaricales</taxon>
        <taxon>Marasmiineae</taxon>
        <taxon>Mycenaceae</taxon>
        <taxon>Mycena</taxon>
    </lineage>
</organism>
<keyword evidence="3" id="KW-1185">Reference proteome</keyword>